<proteinExistence type="predicted"/>
<keyword evidence="2" id="KW-1185">Reference proteome</keyword>
<dbReference type="RefSeq" id="WP_162312072.1">
    <property type="nucleotide sequence ID" value="NZ_JACHGU010000002.1"/>
</dbReference>
<evidence type="ECO:0000313" key="1">
    <source>
        <dbReference type="EMBL" id="KAF1684967.1"/>
    </source>
</evidence>
<sequence>MSDSPFAVIESRWWDSGNHSVRPIFEAVSAIHFGNPSAFFYDMFSEKTSLGATLQLRASDKRTEVLYLASHGDENHIGPSAQSAISRTELRNCFYKCNREAQIRGLFLGTCLTGNIAVARFFLESRKTNLDWLAGYRKAVDWVDGSAIDMIFFSKLAEQYRKNRGRGARKHSARSMAHKAASELLSIVPGAFSTYGFNIYFHENNKLTSMFT</sequence>
<reference evidence="1 2" key="1">
    <citation type="submission" date="2017-10" db="EMBL/GenBank/DDBJ databases">
        <title>Whole genome sequencing of Pseudoxanthomonas broegbernensis DSM 12573(T).</title>
        <authorList>
            <person name="Kumar S."/>
            <person name="Bansal K."/>
            <person name="Kaur A."/>
            <person name="Patil P."/>
            <person name="Sharma S."/>
            <person name="Patil P.B."/>
        </authorList>
    </citation>
    <scope>NUCLEOTIDE SEQUENCE [LARGE SCALE GENOMIC DNA]</scope>
    <source>
        <strain evidence="1 2">DSM 12573</strain>
    </source>
</reference>
<name>A0A7V8GKB1_9GAMM</name>
<accession>A0A7V8GKB1</accession>
<dbReference type="Proteomes" id="UP000462066">
    <property type="component" value="Unassembled WGS sequence"/>
</dbReference>
<dbReference type="AlphaFoldDB" id="A0A7V8GKB1"/>
<evidence type="ECO:0000313" key="2">
    <source>
        <dbReference type="Proteomes" id="UP000462066"/>
    </source>
</evidence>
<dbReference type="EMBL" id="MWIP01000019">
    <property type="protein sequence ID" value="KAF1684967.1"/>
    <property type="molecule type" value="Genomic_DNA"/>
</dbReference>
<comment type="caution">
    <text evidence="1">The sequence shown here is derived from an EMBL/GenBank/DDBJ whole genome shotgun (WGS) entry which is preliminary data.</text>
</comment>
<protein>
    <submittedName>
        <fullName evidence="1">Uncharacterized protein</fullName>
    </submittedName>
</protein>
<organism evidence="1 2">
    <name type="scientific">Pseudoxanthomonas broegbernensis</name>
    <dbReference type="NCBI Taxonomy" id="83619"/>
    <lineage>
        <taxon>Bacteria</taxon>
        <taxon>Pseudomonadati</taxon>
        <taxon>Pseudomonadota</taxon>
        <taxon>Gammaproteobacteria</taxon>
        <taxon>Lysobacterales</taxon>
        <taxon>Lysobacteraceae</taxon>
        <taxon>Pseudoxanthomonas</taxon>
    </lineage>
</organism>
<gene>
    <name evidence="1" type="ORF">B1992_13685</name>
</gene>